<accession>A0A0A9W386</accession>
<name>A0A0A9W386_LYGHE</name>
<dbReference type="SUPFAM" id="SSF56219">
    <property type="entry name" value="DNase I-like"/>
    <property type="match status" value="1"/>
</dbReference>
<dbReference type="InterPro" id="IPR036691">
    <property type="entry name" value="Endo/exonu/phosph_ase_sf"/>
</dbReference>
<gene>
    <name evidence="1" type="primary">Sike1</name>
    <name evidence="1" type="ORF">CM83_104316</name>
</gene>
<dbReference type="EMBL" id="GBHO01044279">
    <property type="protein sequence ID" value="JAF99324.1"/>
    <property type="molecule type" value="Transcribed_RNA"/>
</dbReference>
<feature type="non-terminal residue" evidence="1">
    <location>
        <position position="128"/>
    </location>
</feature>
<dbReference type="AlphaFoldDB" id="A0A0A9W386"/>
<organism evidence="1">
    <name type="scientific">Lygus hesperus</name>
    <name type="common">Western plant bug</name>
    <dbReference type="NCBI Taxonomy" id="30085"/>
    <lineage>
        <taxon>Eukaryota</taxon>
        <taxon>Metazoa</taxon>
        <taxon>Ecdysozoa</taxon>
        <taxon>Arthropoda</taxon>
        <taxon>Hexapoda</taxon>
        <taxon>Insecta</taxon>
        <taxon>Pterygota</taxon>
        <taxon>Neoptera</taxon>
        <taxon>Paraneoptera</taxon>
        <taxon>Hemiptera</taxon>
        <taxon>Heteroptera</taxon>
        <taxon>Panheteroptera</taxon>
        <taxon>Cimicomorpha</taxon>
        <taxon>Miridae</taxon>
        <taxon>Mirini</taxon>
        <taxon>Lygus</taxon>
    </lineage>
</organism>
<reference evidence="1" key="2">
    <citation type="submission" date="2014-07" db="EMBL/GenBank/DDBJ databases">
        <authorList>
            <person name="Hull J."/>
        </authorList>
    </citation>
    <scope>NUCLEOTIDE SEQUENCE</scope>
</reference>
<protein>
    <submittedName>
        <fullName evidence="1">Suppressor of IKBKE 1</fullName>
    </submittedName>
</protein>
<proteinExistence type="predicted"/>
<dbReference type="Gene3D" id="3.60.10.10">
    <property type="entry name" value="Endonuclease/exonuclease/phosphatase"/>
    <property type="match status" value="1"/>
</dbReference>
<reference evidence="1" key="1">
    <citation type="journal article" date="2014" name="PLoS ONE">
        <title>Transcriptome-Based Identification of ABC Transporters in the Western Tarnished Plant Bug Lygus hesperus.</title>
        <authorList>
            <person name="Hull J.J."/>
            <person name="Chaney K."/>
            <person name="Geib S.M."/>
            <person name="Fabrick J.A."/>
            <person name="Brent C.S."/>
            <person name="Walsh D."/>
            <person name="Lavine L.C."/>
        </authorList>
    </citation>
    <scope>NUCLEOTIDE SEQUENCE</scope>
</reference>
<evidence type="ECO:0000313" key="1">
    <source>
        <dbReference type="EMBL" id="JAF99324.1"/>
    </source>
</evidence>
<sequence length="128" mass="14453">MDVIILVEAFVAQHTNIISLKNYKPHKIIGQTNKNDGIMVYTKNDLTVSNIETNLNLFKSSAISMLVSKQGDTAVRILACYRSPENSRTTLDKFVEQLEELFLKESYKNCLMMGDLNININASNAHNE</sequence>